<feature type="domain" description="Radical SAM core" evidence="7">
    <location>
        <begin position="179"/>
        <end position="403"/>
    </location>
</feature>
<dbReference type="InterPro" id="IPR058240">
    <property type="entry name" value="rSAM_sf"/>
</dbReference>
<organism evidence="8 9">
    <name type="scientific">Ruminiclostridium herbifermentans</name>
    <dbReference type="NCBI Taxonomy" id="2488810"/>
    <lineage>
        <taxon>Bacteria</taxon>
        <taxon>Bacillati</taxon>
        <taxon>Bacillota</taxon>
        <taxon>Clostridia</taxon>
        <taxon>Eubacteriales</taxon>
        <taxon>Oscillospiraceae</taxon>
        <taxon>Ruminiclostridium</taxon>
    </lineage>
</organism>
<evidence type="ECO:0000256" key="1">
    <source>
        <dbReference type="ARBA" id="ARBA00001966"/>
    </source>
</evidence>
<dbReference type="InterPro" id="IPR036724">
    <property type="entry name" value="Cobalamin-bd_sf"/>
</dbReference>
<gene>
    <name evidence="8" type="ORF">EHE19_000335</name>
</gene>
<dbReference type="AlphaFoldDB" id="A0A4U7JI85"/>
<dbReference type="InterPro" id="IPR007197">
    <property type="entry name" value="rSAM"/>
</dbReference>
<keyword evidence="9" id="KW-1185">Reference proteome</keyword>
<feature type="domain" description="B12-binding" evidence="6">
    <location>
        <begin position="6"/>
        <end position="138"/>
    </location>
</feature>
<evidence type="ECO:0000313" key="8">
    <source>
        <dbReference type="EMBL" id="QNU67042.1"/>
    </source>
</evidence>
<evidence type="ECO:0000256" key="5">
    <source>
        <dbReference type="ARBA" id="ARBA00023014"/>
    </source>
</evidence>
<keyword evidence="4" id="KW-0408">Iron</keyword>
<keyword evidence="5" id="KW-0411">Iron-sulfur</keyword>
<dbReference type="PANTHER" id="PTHR43409:SF16">
    <property type="entry name" value="SLR0320 PROTEIN"/>
    <property type="match status" value="1"/>
</dbReference>
<dbReference type="Pfam" id="PF04055">
    <property type="entry name" value="Radical_SAM"/>
    <property type="match status" value="1"/>
</dbReference>
<dbReference type="Gene3D" id="3.40.50.280">
    <property type="entry name" value="Cobalamin-binding domain"/>
    <property type="match status" value="1"/>
</dbReference>
<dbReference type="GO" id="GO:0046872">
    <property type="term" value="F:metal ion binding"/>
    <property type="evidence" value="ECO:0007669"/>
    <property type="project" value="UniProtKB-KW"/>
</dbReference>
<dbReference type="SUPFAM" id="SSF52242">
    <property type="entry name" value="Cobalamin (vitamin B12)-binding domain"/>
    <property type="match status" value="1"/>
</dbReference>
<dbReference type="SFLD" id="SFLDG01123">
    <property type="entry name" value="methyltransferase_(Class_B)"/>
    <property type="match status" value="1"/>
</dbReference>
<evidence type="ECO:0000256" key="3">
    <source>
        <dbReference type="ARBA" id="ARBA00022723"/>
    </source>
</evidence>
<protein>
    <submittedName>
        <fullName evidence="8">Cobalamin B12-binding domain-containing protein</fullName>
    </submittedName>
</protein>
<dbReference type="GO" id="GO:0051539">
    <property type="term" value="F:4 iron, 4 sulfur cluster binding"/>
    <property type="evidence" value="ECO:0007669"/>
    <property type="project" value="UniProtKB-KW"/>
</dbReference>
<dbReference type="InterPro" id="IPR023404">
    <property type="entry name" value="rSAM_horseshoe"/>
</dbReference>
<dbReference type="GO" id="GO:0031419">
    <property type="term" value="F:cobalamin binding"/>
    <property type="evidence" value="ECO:0007669"/>
    <property type="project" value="InterPro"/>
</dbReference>
<evidence type="ECO:0000256" key="2">
    <source>
        <dbReference type="ARBA" id="ARBA00022691"/>
    </source>
</evidence>
<evidence type="ECO:0000259" key="7">
    <source>
        <dbReference type="PROSITE" id="PS51918"/>
    </source>
</evidence>
<dbReference type="InterPro" id="IPR034466">
    <property type="entry name" value="Methyltransferase_Class_B"/>
</dbReference>
<keyword evidence="3" id="KW-0479">Metal-binding</keyword>
<evidence type="ECO:0000256" key="4">
    <source>
        <dbReference type="ARBA" id="ARBA00023004"/>
    </source>
</evidence>
<reference evidence="8 9" key="1">
    <citation type="submission" date="2020-09" db="EMBL/GenBank/DDBJ databases">
        <title>Characterization and genome sequencing of Ruminiclostridium sp. nov. MA18.</title>
        <authorList>
            <person name="Rettenmaier R."/>
            <person name="Kowollik M.-L."/>
            <person name="Liebl W."/>
            <person name="Zverlov V."/>
        </authorList>
    </citation>
    <scope>NUCLEOTIDE SEQUENCE [LARGE SCALE GENOMIC DNA]</scope>
    <source>
        <strain evidence="8 9">MA18</strain>
    </source>
</reference>
<evidence type="ECO:0000313" key="9">
    <source>
        <dbReference type="Proteomes" id="UP000306409"/>
    </source>
</evidence>
<dbReference type="CDD" id="cd01335">
    <property type="entry name" value="Radical_SAM"/>
    <property type="match status" value="1"/>
</dbReference>
<dbReference type="CDD" id="cd02068">
    <property type="entry name" value="radical_SAM_B12_BD"/>
    <property type="match status" value="1"/>
</dbReference>
<dbReference type="EMBL" id="CP061336">
    <property type="protein sequence ID" value="QNU67042.1"/>
    <property type="molecule type" value="Genomic_DNA"/>
</dbReference>
<name>A0A4U7JI85_9FIRM</name>
<proteinExistence type="predicted"/>
<dbReference type="SFLD" id="SFLDG01082">
    <property type="entry name" value="B12-binding_domain_containing"/>
    <property type="match status" value="1"/>
</dbReference>
<sequence>MPNNNKTKKVGYSEKTTMPPLGIISIGSYLKMHGYEVDYLDLFACSMKKSEFLNYVSDFNPDIIGISSYTENFNVVIKLTELIKNAFPKIIIILGGPHVTFCPDEALEHSTVDFVSRGEGEMTFVELLEALNYNTLKLEEIDGLSFRNKNGDIVHTNNRKFIVKLDSLPWGDMNLKKKEIYNIKQLIITSRGCPGRCIYCASSALSGNKYRMRSAENVFSEIYYKYKYKGERYFAFLDDTFTANRNRLNQFCELIKKHKLDIVWRCDSRTDILSYEMIDNMYDAGCTSVHIGIESGSQEVINKINKNISLQKSEDLLAYMSNKGMQVMCSFIIGHHCDTKDTIRLTIDLARKFKNNYGAVVGIGVNTPFPGTTLYEERDKLGVKLESTNWSTYDLVQPVISTKYLTREELQEIFYEMQELM</sequence>
<dbReference type="Proteomes" id="UP000306409">
    <property type="component" value="Chromosome"/>
</dbReference>
<dbReference type="KEGG" id="rher:EHE19_000335"/>
<evidence type="ECO:0000259" key="6">
    <source>
        <dbReference type="PROSITE" id="PS51332"/>
    </source>
</evidence>
<dbReference type="Gene3D" id="3.80.30.20">
    <property type="entry name" value="tm_1862 like domain"/>
    <property type="match status" value="1"/>
</dbReference>
<accession>A0A4U7JI85</accession>
<keyword evidence="2" id="KW-0949">S-adenosyl-L-methionine</keyword>
<dbReference type="RefSeq" id="WP_137697109.1">
    <property type="nucleotide sequence ID" value="NZ_CP061336.1"/>
</dbReference>
<dbReference type="SMART" id="SM00729">
    <property type="entry name" value="Elp3"/>
    <property type="match status" value="1"/>
</dbReference>
<comment type="cofactor">
    <cofactor evidence="1">
        <name>[4Fe-4S] cluster</name>
        <dbReference type="ChEBI" id="CHEBI:49883"/>
    </cofactor>
</comment>
<dbReference type="PANTHER" id="PTHR43409">
    <property type="entry name" value="ANAEROBIC MAGNESIUM-PROTOPORPHYRIN IX MONOMETHYL ESTER CYCLASE-RELATED"/>
    <property type="match status" value="1"/>
</dbReference>
<dbReference type="PROSITE" id="PS51332">
    <property type="entry name" value="B12_BINDING"/>
    <property type="match status" value="1"/>
</dbReference>
<dbReference type="PROSITE" id="PS51918">
    <property type="entry name" value="RADICAL_SAM"/>
    <property type="match status" value="1"/>
</dbReference>
<dbReference type="InterPro" id="IPR006638">
    <property type="entry name" value="Elp3/MiaA/NifB-like_rSAM"/>
</dbReference>
<dbReference type="GO" id="GO:0005829">
    <property type="term" value="C:cytosol"/>
    <property type="evidence" value="ECO:0007669"/>
    <property type="project" value="TreeGrafter"/>
</dbReference>
<dbReference type="OrthoDB" id="2990459at2"/>
<dbReference type="InterPro" id="IPR051198">
    <property type="entry name" value="BchE-like"/>
</dbReference>
<dbReference type="InterPro" id="IPR006158">
    <property type="entry name" value="Cobalamin-bd"/>
</dbReference>
<dbReference type="SUPFAM" id="SSF102114">
    <property type="entry name" value="Radical SAM enzymes"/>
    <property type="match status" value="1"/>
</dbReference>
<dbReference type="SFLD" id="SFLDS00029">
    <property type="entry name" value="Radical_SAM"/>
    <property type="match status" value="1"/>
</dbReference>
<dbReference type="GO" id="GO:0003824">
    <property type="term" value="F:catalytic activity"/>
    <property type="evidence" value="ECO:0007669"/>
    <property type="project" value="InterPro"/>
</dbReference>
<dbReference type="Pfam" id="PF02310">
    <property type="entry name" value="B12-binding"/>
    <property type="match status" value="1"/>
</dbReference>